<dbReference type="Gene3D" id="2.160.20.10">
    <property type="entry name" value="Single-stranded right-handed beta-helix, Pectin lyase-like"/>
    <property type="match status" value="1"/>
</dbReference>
<gene>
    <name evidence="3" type="ORF">S01H1_68391</name>
</gene>
<dbReference type="InterPro" id="IPR059226">
    <property type="entry name" value="Choice_anch_Q_dom"/>
</dbReference>
<reference evidence="3" key="1">
    <citation type="journal article" date="2014" name="Front. Microbiol.">
        <title>High frequency of phylogenetically diverse reductive dehalogenase-homologous genes in deep subseafloor sedimentary metagenomes.</title>
        <authorList>
            <person name="Kawai M."/>
            <person name="Futagami T."/>
            <person name="Toyoda A."/>
            <person name="Takaki Y."/>
            <person name="Nishi S."/>
            <person name="Hori S."/>
            <person name="Arai W."/>
            <person name="Tsubouchi T."/>
            <person name="Morono Y."/>
            <person name="Uchiyama I."/>
            <person name="Ito T."/>
            <person name="Fujiyama A."/>
            <person name="Inagaki F."/>
            <person name="Takami H."/>
        </authorList>
    </citation>
    <scope>NUCLEOTIDE SEQUENCE</scope>
    <source>
        <strain evidence="3">Expedition CK06-06</strain>
    </source>
</reference>
<dbReference type="EMBL" id="BARS01045356">
    <property type="protein sequence ID" value="GAG31764.1"/>
    <property type="molecule type" value="Genomic_DNA"/>
</dbReference>
<dbReference type="Pfam" id="PF07602">
    <property type="entry name" value="DUF1565"/>
    <property type="match status" value="1"/>
</dbReference>
<sequence length="248" mass="25992">YDGLSAGTGDISVDPKLADVAYDNMHIQPDSPCRDAGDDGVVEPDWVDMDGQARDDGGGVDIGADESYGEWWPGGPNVVVRVSPSGNDSNDGSSWALAKRTVQAGIYAASAQGGEVWVAAGTYYERITLQPYAYVYGGFAGTESLRQQRDWNTNTTTIDGGNGGSVVVAQGGYRTTISGIDGFTITNGTGTLYVDNYYGGGIYCYYSSPSISNNTITGNSVDHPGSTGDDRGGGIYCYESSPNISNNT</sequence>
<dbReference type="SUPFAM" id="SSF51126">
    <property type="entry name" value="Pectin lyase-like"/>
    <property type="match status" value="2"/>
</dbReference>
<dbReference type="InterPro" id="IPR011050">
    <property type="entry name" value="Pectin_lyase_fold/virulence"/>
</dbReference>
<evidence type="ECO:0000256" key="1">
    <source>
        <dbReference type="SAM" id="MobiDB-lite"/>
    </source>
</evidence>
<evidence type="ECO:0000313" key="3">
    <source>
        <dbReference type="EMBL" id="GAG31764.1"/>
    </source>
</evidence>
<organism evidence="3">
    <name type="scientific">marine sediment metagenome</name>
    <dbReference type="NCBI Taxonomy" id="412755"/>
    <lineage>
        <taxon>unclassified sequences</taxon>
        <taxon>metagenomes</taxon>
        <taxon>ecological metagenomes</taxon>
    </lineage>
</organism>
<dbReference type="InterPro" id="IPR012334">
    <property type="entry name" value="Pectin_lyas_fold"/>
</dbReference>
<protein>
    <recommendedName>
        <fullName evidence="2">DUF1565 domain-containing protein</fullName>
    </recommendedName>
</protein>
<feature type="domain" description="DUF1565" evidence="2">
    <location>
        <begin position="85"/>
        <end position="220"/>
    </location>
</feature>
<comment type="caution">
    <text evidence="3">The sequence shown here is derived from an EMBL/GenBank/DDBJ whole genome shotgun (WGS) entry which is preliminary data.</text>
</comment>
<dbReference type="InterPro" id="IPR011459">
    <property type="entry name" value="DUF1565"/>
</dbReference>
<proteinExistence type="predicted"/>
<dbReference type="AlphaFoldDB" id="X0WLA1"/>
<evidence type="ECO:0000259" key="2">
    <source>
        <dbReference type="Pfam" id="PF07602"/>
    </source>
</evidence>
<name>X0WLA1_9ZZZZ</name>
<feature type="non-terminal residue" evidence="3">
    <location>
        <position position="1"/>
    </location>
</feature>
<feature type="region of interest" description="Disordered" evidence="1">
    <location>
        <begin position="222"/>
        <end position="248"/>
    </location>
</feature>
<accession>X0WLA1</accession>
<feature type="non-terminal residue" evidence="3">
    <location>
        <position position="248"/>
    </location>
</feature>
<dbReference type="NCBIfam" id="NF041518">
    <property type="entry name" value="choice_anch_Q"/>
    <property type="match status" value="1"/>
</dbReference>